<organism evidence="11 12">
    <name type="scientific">Neptunomonas marina</name>
    <dbReference type="NCBI Taxonomy" id="1815562"/>
    <lineage>
        <taxon>Bacteria</taxon>
        <taxon>Pseudomonadati</taxon>
        <taxon>Pseudomonadota</taxon>
        <taxon>Gammaproteobacteria</taxon>
        <taxon>Oceanospirillales</taxon>
        <taxon>Oceanospirillaceae</taxon>
        <taxon>Neptunomonas</taxon>
    </lineage>
</organism>
<feature type="binding site" evidence="8">
    <location>
        <position position="338"/>
    </location>
    <ligand>
        <name>substrate</name>
    </ligand>
</feature>
<keyword evidence="5 7" id="KW-0670">Pyruvate</keyword>
<dbReference type="Gene3D" id="3.40.640.10">
    <property type="entry name" value="Type I PLP-dependent aspartate aminotransferase-like (Major domain)"/>
    <property type="match status" value="1"/>
</dbReference>
<dbReference type="InterPro" id="IPR024169">
    <property type="entry name" value="SP_NH2Trfase/AEP_transaminase"/>
</dbReference>
<dbReference type="InterPro" id="IPR012703">
    <property type="entry name" value="NH2EtPonate_pyrv_transaminase"/>
</dbReference>
<dbReference type="EMBL" id="SACQ01000001">
    <property type="protein sequence ID" value="RVU32886.1"/>
    <property type="molecule type" value="Genomic_DNA"/>
</dbReference>
<dbReference type="PANTHER" id="PTHR42778:SF1">
    <property type="entry name" value="2-AMINOETHYLPHOSPHONATE--PYRUVATE TRANSAMINASE"/>
    <property type="match status" value="1"/>
</dbReference>
<evidence type="ECO:0000256" key="2">
    <source>
        <dbReference type="ARBA" id="ARBA00022576"/>
    </source>
</evidence>
<dbReference type="GO" id="GO:0019700">
    <property type="term" value="P:organic phosphonate catabolic process"/>
    <property type="evidence" value="ECO:0007669"/>
    <property type="project" value="UniProtKB-UniRule"/>
</dbReference>
<evidence type="ECO:0000313" key="12">
    <source>
        <dbReference type="Proteomes" id="UP000282818"/>
    </source>
</evidence>
<dbReference type="InterPro" id="IPR000192">
    <property type="entry name" value="Aminotrans_V_dom"/>
</dbReference>
<comment type="similarity">
    <text evidence="7">Belongs to the class-V pyridoxal-phosphate-dependent aminotransferase family. PhnW subfamily.</text>
</comment>
<keyword evidence="2 7" id="KW-0032">Aminotransferase</keyword>
<evidence type="ECO:0000256" key="6">
    <source>
        <dbReference type="ARBA" id="ARBA00049460"/>
    </source>
</evidence>
<comment type="function">
    <text evidence="7">Involved in phosphonate degradation.</text>
</comment>
<reference evidence="11 12" key="1">
    <citation type="submission" date="2019-01" db="EMBL/GenBank/DDBJ databases">
        <authorList>
            <person name="Chen W.-M."/>
        </authorList>
    </citation>
    <scope>NUCLEOTIDE SEQUENCE [LARGE SCALE GENOMIC DNA]</scope>
    <source>
        <strain evidence="11 12">HPM-16</strain>
    </source>
</reference>
<dbReference type="HAMAP" id="MF_01376">
    <property type="entry name" value="PhnW_aminotrans_5"/>
    <property type="match status" value="1"/>
</dbReference>
<evidence type="ECO:0000256" key="8">
    <source>
        <dbReference type="PIRSR" id="PIRSR000524-1"/>
    </source>
</evidence>
<comment type="cofactor">
    <cofactor evidence="1 7 9">
        <name>pyridoxal 5'-phosphate</name>
        <dbReference type="ChEBI" id="CHEBI:597326"/>
    </cofactor>
</comment>
<dbReference type="EC" id="2.6.1.37" evidence="7"/>
<evidence type="ECO:0000256" key="9">
    <source>
        <dbReference type="PIRSR" id="PIRSR000524-50"/>
    </source>
</evidence>
<dbReference type="GO" id="GO:0047304">
    <property type="term" value="F:2-aminoethylphosphonate-pyruvate transaminase activity"/>
    <property type="evidence" value="ECO:0007669"/>
    <property type="project" value="UniProtKB-UniRule"/>
</dbReference>
<evidence type="ECO:0000256" key="7">
    <source>
        <dbReference type="HAMAP-Rule" id="MF_01376"/>
    </source>
</evidence>
<sequence length="372" mass="40769">MKQSQPYLLTPGPLTTSDATKEAMLADWGSWDQDFNAITRDVCERLLAMANASDTHVCVPMQGSGSFSVEATLGTLVPKDGKVLVLINGAYGKRIAQSLEYIGRDYAVIDKGDYEPPRGDEVRLALAEDPAITHVAVVYCETSSGILNPIDEIAAVVAEAGKRLLIDAMSAFGALPVDAKTLPFEAVISAANKCIEGVPGFGYAIVRRDSLEQCKGRAHSLCLDLYEQWRYMEATGQWRFTPPTHVIVAFQQALNEHAQEGGCEGRLARYTRNRDQMVNGMRAMGFATLLEDQWLSPIITTFMSPTDPAFEFKTFYNLLKEKGLIIYPGKLTEAESFRVGCIGQLYEPQINALLEAVAQTLAQMNITLKAVA</sequence>
<dbReference type="PIRSF" id="PIRSF000524">
    <property type="entry name" value="SPT"/>
    <property type="match status" value="1"/>
</dbReference>
<dbReference type="InterPro" id="IPR015421">
    <property type="entry name" value="PyrdxlP-dep_Trfase_major"/>
</dbReference>
<dbReference type="RefSeq" id="WP_127693054.1">
    <property type="nucleotide sequence ID" value="NZ_SACQ01000001.1"/>
</dbReference>
<dbReference type="Gene3D" id="3.90.1150.10">
    <property type="entry name" value="Aspartate Aminotransferase, domain 1"/>
    <property type="match status" value="1"/>
</dbReference>
<comment type="subunit">
    <text evidence="7">Homodimer.</text>
</comment>
<dbReference type="SUPFAM" id="SSF53383">
    <property type="entry name" value="PLP-dependent transferases"/>
    <property type="match status" value="1"/>
</dbReference>
<dbReference type="InterPro" id="IPR015422">
    <property type="entry name" value="PyrdxlP-dep_Trfase_small"/>
</dbReference>
<keyword evidence="12" id="KW-1185">Reference proteome</keyword>
<keyword evidence="3 7" id="KW-0808">Transferase</keyword>
<evidence type="ECO:0000256" key="4">
    <source>
        <dbReference type="ARBA" id="ARBA00022898"/>
    </source>
</evidence>
<feature type="domain" description="Aminotransferase class V" evidence="10">
    <location>
        <begin position="34"/>
        <end position="327"/>
    </location>
</feature>
<evidence type="ECO:0000313" key="11">
    <source>
        <dbReference type="EMBL" id="RVU32886.1"/>
    </source>
</evidence>
<protein>
    <recommendedName>
        <fullName evidence="7">2-aminoethylphosphonate--pyruvate transaminase</fullName>
        <ecNumber evidence="7">2.6.1.37</ecNumber>
    </recommendedName>
    <alternativeName>
        <fullName evidence="7">2-aminoethylphosphonate aminotransferase</fullName>
    </alternativeName>
    <alternativeName>
        <fullName evidence="7">AEP transaminase</fullName>
        <shortName evidence="7">AEPT</shortName>
    </alternativeName>
</protein>
<dbReference type="NCBIfam" id="TIGR02326">
    <property type="entry name" value="transamin_PhnW"/>
    <property type="match status" value="1"/>
</dbReference>
<dbReference type="PANTHER" id="PTHR42778">
    <property type="entry name" value="2-AMINOETHYLPHOSPHONATE--PYRUVATE TRANSAMINASE"/>
    <property type="match status" value="1"/>
</dbReference>
<proteinExistence type="inferred from homology"/>
<comment type="caution">
    <text evidence="11">The sequence shown here is derived from an EMBL/GenBank/DDBJ whole genome shotgun (WGS) entry which is preliminary data.</text>
</comment>
<comment type="catalytic activity">
    <reaction evidence="6 7">
        <text>(2-aminoethyl)phosphonate + pyruvate = phosphonoacetaldehyde + L-alanine</text>
        <dbReference type="Rhea" id="RHEA:17021"/>
        <dbReference type="ChEBI" id="CHEBI:15361"/>
        <dbReference type="ChEBI" id="CHEBI:57418"/>
        <dbReference type="ChEBI" id="CHEBI:57972"/>
        <dbReference type="ChEBI" id="CHEBI:58383"/>
        <dbReference type="EC" id="2.6.1.37"/>
    </reaction>
</comment>
<dbReference type="NCBIfam" id="NF010006">
    <property type="entry name" value="PRK13479.1"/>
    <property type="match status" value="1"/>
</dbReference>
<evidence type="ECO:0000256" key="1">
    <source>
        <dbReference type="ARBA" id="ARBA00001933"/>
    </source>
</evidence>
<evidence type="ECO:0000259" key="10">
    <source>
        <dbReference type="Pfam" id="PF00266"/>
    </source>
</evidence>
<dbReference type="AlphaFoldDB" id="A0A437QEF3"/>
<accession>A0A437QEF3</accession>
<dbReference type="InterPro" id="IPR015424">
    <property type="entry name" value="PyrdxlP-dep_Trfase"/>
</dbReference>
<evidence type="ECO:0000256" key="3">
    <source>
        <dbReference type="ARBA" id="ARBA00022679"/>
    </source>
</evidence>
<dbReference type="Proteomes" id="UP000282818">
    <property type="component" value="Unassembled WGS sequence"/>
</dbReference>
<evidence type="ECO:0000256" key="5">
    <source>
        <dbReference type="ARBA" id="ARBA00023317"/>
    </source>
</evidence>
<name>A0A437QEF3_9GAMM</name>
<gene>
    <name evidence="7" type="primary">phnW</name>
    <name evidence="11" type="ORF">EOE65_04310</name>
</gene>
<keyword evidence="4 7" id="KW-0663">Pyridoxal phosphate</keyword>
<dbReference type="NCBIfam" id="TIGR03301">
    <property type="entry name" value="PhnW-AepZ"/>
    <property type="match status" value="1"/>
</dbReference>
<dbReference type="Pfam" id="PF00266">
    <property type="entry name" value="Aminotran_5"/>
    <property type="match status" value="1"/>
</dbReference>
<feature type="modified residue" description="N6-(pyridoxal phosphate)lysine" evidence="7 9">
    <location>
        <position position="193"/>
    </location>
</feature>